<name>A0A081K9M4_9GAMM</name>
<gene>
    <name evidence="9" type="ORF">GV64_08905</name>
</gene>
<keyword evidence="10" id="KW-1185">Reference proteome</keyword>
<comment type="subcellular location">
    <subcellularLocation>
        <location evidence="1">Cell inner membrane</location>
        <topology evidence="1">Single-pass membrane protein</topology>
    </subcellularLocation>
</comment>
<comment type="function">
    <text evidence="7">Participates in the barrier function of the cell envelope.</text>
</comment>
<reference evidence="9 10" key="1">
    <citation type="submission" date="2014-06" db="EMBL/GenBank/DDBJ databases">
        <title>Whole Genome Sequences of Three Symbiotic Endozoicomonas Bacteria.</title>
        <authorList>
            <person name="Neave M.J."/>
            <person name="Apprill A."/>
            <person name="Voolstra C.R."/>
        </authorList>
    </citation>
    <scope>NUCLEOTIDE SEQUENCE [LARGE SCALE GENOMIC DNA]</scope>
    <source>
        <strain evidence="9 10">DSM 22380</strain>
    </source>
</reference>
<evidence type="ECO:0000256" key="2">
    <source>
        <dbReference type="ARBA" id="ARBA00022475"/>
    </source>
</evidence>
<dbReference type="InterPro" id="IPR051599">
    <property type="entry name" value="Cell_Envelope_Assoc"/>
</dbReference>
<evidence type="ECO:0000313" key="9">
    <source>
        <dbReference type="EMBL" id="KEI70850.1"/>
    </source>
</evidence>
<proteinExistence type="predicted"/>
<evidence type="ECO:0000256" key="7">
    <source>
        <dbReference type="ARBA" id="ARBA00037355"/>
    </source>
</evidence>
<dbReference type="AlphaFoldDB" id="A0A081K9M4"/>
<keyword evidence="5" id="KW-1133">Transmembrane helix</keyword>
<evidence type="ECO:0000256" key="6">
    <source>
        <dbReference type="ARBA" id="ARBA00023136"/>
    </source>
</evidence>
<evidence type="ECO:0000256" key="3">
    <source>
        <dbReference type="ARBA" id="ARBA00022519"/>
    </source>
</evidence>
<organism evidence="9 10">
    <name type="scientific">Endozoicomonas elysicola</name>
    <dbReference type="NCBI Taxonomy" id="305900"/>
    <lineage>
        <taxon>Bacteria</taxon>
        <taxon>Pseudomonadati</taxon>
        <taxon>Pseudomonadota</taxon>
        <taxon>Gammaproteobacteria</taxon>
        <taxon>Oceanospirillales</taxon>
        <taxon>Endozoicomonadaceae</taxon>
        <taxon>Endozoicomonas</taxon>
    </lineage>
</organism>
<dbReference type="GO" id="GO:0005886">
    <property type="term" value="C:plasma membrane"/>
    <property type="evidence" value="ECO:0007669"/>
    <property type="project" value="UniProtKB-SubCell"/>
</dbReference>
<keyword evidence="3" id="KW-0997">Cell inner membrane</keyword>
<sequence length="223" mass="24873">MMGVRLPHLVIISRLAALSAATLLAFTVLCNYLVASTTNESLYSNISSLPYNQVGVLLGTSKYSRIGGFNDHYRLRLEAAHRLFKAGKIDYILISGDNSTRFYDEPSTIRRDLLKRGVPSDRIYRDYAGFRTLDSVLRAHHVFDLNSFTIISQAPHNKRALYIALNHDIDAIAFNAGEGYNSDISNKTREFLARVLAVLEVHFLNTGPKFLGPTIEIGITPPT</sequence>
<dbReference type="InterPro" id="IPR003848">
    <property type="entry name" value="DUF218"/>
</dbReference>
<comment type="caution">
    <text evidence="9">The sequence shown here is derived from an EMBL/GenBank/DDBJ whole genome shotgun (WGS) entry which is preliminary data.</text>
</comment>
<dbReference type="eggNOG" id="COG2949">
    <property type="taxonomic scope" value="Bacteria"/>
</dbReference>
<keyword evidence="4" id="KW-0812">Transmembrane</keyword>
<evidence type="ECO:0000256" key="1">
    <source>
        <dbReference type="ARBA" id="ARBA00004377"/>
    </source>
</evidence>
<dbReference type="PANTHER" id="PTHR30336:SF0">
    <property type="entry name" value="PROTEIN SANA"/>
    <property type="match status" value="1"/>
</dbReference>
<evidence type="ECO:0000256" key="4">
    <source>
        <dbReference type="ARBA" id="ARBA00022692"/>
    </source>
</evidence>
<dbReference type="Pfam" id="PF02698">
    <property type="entry name" value="DUF218"/>
    <property type="match status" value="1"/>
</dbReference>
<accession>A0A081K9M4</accession>
<keyword evidence="2" id="KW-1003">Cell membrane</keyword>
<evidence type="ECO:0000259" key="8">
    <source>
        <dbReference type="Pfam" id="PF02698"/>
    </source>
</evidence>
<dbReference type="CDD" id="cd06259">
    <property type="entry name" value="YdcF-like"/>
    <property type="match status" value="1"/>
</dbReference>
<evidence type="ECO:0000313" key="10">
    <source>
        <dbReference type="Proteomes" id="UP000027997"/>
    </source>
</evidence>
<keyword evidence="6" id="KW-0472">Membrane</keyword>
<dbReference type="Proteomes" id="UP000027997">
    <property type="component" value="Unassembled WGS sequence"/>
</dbReference>
<dbReference type="EMBL" id="JOJP01000001">
    <property type="protein sequence ID" value="KEI70850.1"/>
    <property type="molecule type" value="Genomic_DNA"/>
</dbReference>
<evidence type="ECO:0000256" key="5">
    <source>
        <dbReference type="ARBA" id="ARBA00022989"/>
    </source>
</evidence>
<dbReference type="STRING" id="305900.GV64_08905"/>
<feature type="domain" description="DUF218" evidence="8">
    <location>
        <begin position="56"/>
        <end position="181"/>
    </location>
</feature>
<dbReference type="RefSeq" id="WP_026257968.1">
    <property type="nucleotide sequence ID" value="NZ_JOJP01000001.1"/>
</dbReference>
<protein>
    <recommendedName>
        <fullName evidence="8">DUF218 domain-containing protein</fullName>
    </recommendedName>
</protein>
<dbReference type="PANTHER" id="PTHR30336">
    <property type="entry name" value="INNER MEMBRANE PROTEIN, PROBABLE PERMEASE"/>
    <property type="match status" value="1"/>
</dbReference>